<gene>
    <name evidence="2" type="ORF">HDK90DRAFT_89381</name>
</gene>
<reference evidence="2 3" key="1">
    <citation type="submission" date="2024-04" db="EMBL/GenBank/DDBJ databases">
        <title>Phyllosticta paracitricarpa is synonymous to the EU quarantine fungus P. citricarpa based on phylogenomic analyses.</title>
        <authorList>
            <consortium name="Lawrence Berkeley National Laboratory"/>
            <person name="Van Ingen-Buijs V.A."/>
            <person name="Van Westerhoven A.C."/>
            <person name="Haridas S."/>
            <person name="Skiadas P."/>
            <person name="Martin F."/>
            <person name="Groenewald J.Z."/>
            <person name="Crous P.W."/>
            <person name="Seidl M.F."/>
        </authorList>
    </citation>
    <scope>NUCLEOTIDE SEQUENCE [LARGE SCALE GENOMIC DNA]</scope>
    <source>
        <strain evidence="2 3">CBS 123374</strain>
    </source>
</reference>
<proteinExistence type="predicted"/>
<evidence type="ECO:0000313" key="3">
    <source>
        <dbReference type="Proteomes" id="UP001492380"/>
    </source>
</evidence>
<organism evidence="2 3">
    <name type="scientific">Phyllosticta capitalensis</name>
    <dbReference type="NCBI Taxonomy" id="121624"/>
    <lineage>
        <taxon>Eukaryota</taxon>
        <taxon>Fungi</taxon>
        <taxon>Dikarya</taxon>
        <taxon>Ascomycota</taxon>
        <taxon>Pezizomycotina</taxon>
        <taxon>Dothideomycetes</taxon>
        <taxon>Dothideomycetes incertae sedis</taxon>
        <taxon>Botryosphaeriales</taxon>
        <taxon>Phyllostictaceae</taxon>
        <taxon>Phyllosticta</taxon>
    </lineage>
</organism>
<dbReference type="Proteomes" id="UP001492380">
    <property type="component" value="Unassembled WGS sequence"/>
</dbReference>
<feature type="region of interest" description="Disordered" evidence="1">
    <location>
        <begin position="31"/>
        <end position="55"/>
    </location>
</feature>
<evidence type="ECO:0000256" key="1">
    <source>
        <dbReference type="SAM" id="MobiDB-lite"/>
    </source>
</evidence>
<comment type="caution">
    <text evidence="2">The sequence shown here is derived from an EMBL/GenBank/DDBJ whole genome shotgun (WGS) entry which is preliminary data.</text>
</comment>
<protein>
    <submittedName>
        <fullName evidence="2">Uncharacterized protein</fullName>
    </submittedName>
</protein>
<name>A0ABR1YB84_9PEZI</name>
<keyword evidence="3" id="KW-1185">Reference proteome</keyword>
<accession>A0ABR1YB84</accession>
<sequence>MAYCRVSLSTAPPIPAGPPLRRASYLEWRDRGTSTSTSTATPPVPAPPNVRLSSPFASERRTGSVENRLLALPCCALLCGGSMVVSEKGLWIWAIVVTKTSKFTLSAEKQSTDFPHANLQGARSHKVTSTRHDTTRRPSLHESLGILEIKGEQKMEWLGICRSISSCSPCTIIMGRTNAPRADPRVHHLLPLYAATAATAVAVAAGERGKRKNFINRSILHAGPLPFVSFRLGSFPRGYYSGRQKRAWAGLSLVTCPDVFNQVNTQEKEARVSQPGKREHHVSAA</sequence>
<evidence type="ECO:0000313" key="2">
    <source>
        <dbReference type="EMBL" id="KAK8224692.1"/>
    </source>
</evidence>
<dbReference type="EMBL" id="JBBWRZ010000012">
    <property type="protein sequence ID" value="KAK8224692.1"/>
    <property type="molecule type" value="Genomic_DNA"/>
</dbReference>